<protein>
    <submittedName>
        <fullName evidence="2">Uncharacterized protein</fullName>
    </submittedName>
</protein>
<reference evidence="2" key="1">
    <citation type="submission" date="2021-03" db="EMBL/GenBank/DDBJ databases">
        <title>Evolutionary innovations through gain and loss of genes in the ectomycorrhizal Boletales.</title>
        <authorList>
            <person name="Wu G."/>
            <person name="Miyauchi S."/>
            <person name="Morin E."/>
            <person name="Yang Z.-L."/>
            <person name="Xu J."/>
            <person name="Martin F.M."/>
        </authorList>
    </citation>
    <scope>NUCLEOTIDE SEQUENCE</scope>
    <source>
        <strain evidence="2">BR01</strain>
    </source>
</reference>
<evidence type="ECO:0000313" key="3">
    <source>
        <dbReference type="Proteomes" id="UP000683000"/>
    </source>
</evidence>
<organism evidence="2 3">
    <name type="scientific">Boletus reticuloceps</name>
    <dbReference type="NCBI Taxonomy" id="495285"/>
    <lineage>
        <taxon>Eukaryota</taxon>
        <taxon>Fungi</taxon>
        <taxon>Dikarya</taxon>
        <taxon>Basidiomycota</taxon>
        <taxon>Agaricomycotina</taxon>
        <taxon>Agaricomycetes</taxon>
        <taxon>Agaricomycetidae</taxon>
        <taxon>Boletales</taxon>
        <taxon>Boletineae</taxon>
        <taxon>Boletaceae</taxon>
        <taxon>Boletoideae</taxon>
        <taxon>Boletus</taxon>
    </lineage>
</organism>
<evidence type="ECO:0000256" key="1">
    <source>
        <dbReference type="SAM" id="MobiDB-lite"/>
    </source>
</evidence>
<comment type="caution">
    <text evidence="2">The sequence shown here is derived from an EMBL/GenBank/DDBJ whole genome shotgun (WGS) entry which is preliminary data.</text>
</comment>
<keyword evidence="3" id="KW-1185">Reference proteome</keyword>
<gene>
    <name evidence="2" type="ORF">JVT61DRAFT_10301</name>
</gene>
<dbReference type="AlphaFoldDB" id="A0A8I2YUQ9"/>
<dbReference type="OrthoDB" id="1920326at2759"/>
<feature type="region of interest" description="Disordered" evidence="1">
    <location>
        <begin position="1"/>
        <end position="82"/>
    </location>
</feature>
<feature type="compositionally biased region" description="Polar residues" evidence="1">
    <location>
        <begin position="56"/>
        <end position="76"/>
    </location>
</feature>
<dbReference type="EMBL" id="JAGFBS010000004">
    <property type="protein sequence ID" value="KAG6379764.1"/>
    <property type="molecule type" value="Genomic_DNA"/>
</dbReference>
<sequence length="255" mass="28358">MDPPPEKRKPGRPKCTKNKPTAKNTGRPRKDGRPPQKRTVPNDVEGQTPGEASAPTFATSEQSGPATTRCRSSQLPPHQVQLGDAARERELTVARAPGPVANGNDYDHTNESFGTIQFKPEDFFKPLGMFEYNDRDAHDRQIHHRWVAEQQGTLLPEHLEAYYKIWIDYCNESNTIALNTDAANRIRALLRSPPLDLNPTAPTALPMTLRDTLTAPNPSTTLEIFSPGRSAIYSTITRFNSQHSSISMPTLPIKP</sequence>
<evidence type="ECO:0000313" key="2">
    <source>
        <dbReference type="EMBL" id="KAG6379764.1"/>
    </source>
</evidence>
<dbReference type="Proteomes" id="UP000683000">
    <property type="component" value="Unassembled WGS sequence"/>
</dbReference>
<accession>A0A8I2YUQ9</accession>
<name>A0A8I2YUQ9_9AGAM</name>
<proteinExistence type="predicted"/>